<dbReference type="EMBL" id="JAJGAK010000001">
    <property type="protein sequence ID" value="MCC8363031.1"/>
    <property type="molecule type" value="Genomic_DNA"/>
</dbReference>
<reference evidence="1" key="1">
    <citation type="submission" date="2021-10" db="EMBL/GenBank/DDBJ databases">
        <authorList>
            <person name="Lyu M."/>
            <person name="Wang X."/>
            <person name="Meng X."/>
            <person name="Xu K."/>
        </authorList>
    </citation>
    <scope>NUCLEOTIDE SEQUENCE</scope>
    <source>
        <strain evidence="1">A6</strain>
    </source>
</reference>
<dbReference type="Gene3D" id="3.40.50.1010">
    <property type="entry name" value="5'-nuclease"/>
    <property type="match status" value="1"/>
</dbReference>
<sequence length="234" mass="26614">MASLPTAVYVDGYNLYYGRLRGTCCKWLDLVALFERLLHEQSPAATLDRLRYFSAPALARFATHGQASVEAQQDYHRALLKLHAHRLSITLGTHSFDRTGTLLPRFVDRMTYDRRDRIRVWKIEEKMTDVNLALAMYRDACSGEFEQLVLCSNDRDAAPALQSVRADFPNITLGVVAPRWPSESGTEALRKVAGPLARSADWTRHHLLDQELSNALLPSIIHTGRKPIRRPPHW</sequence>
<protein>
    <submittedName>
        <fullName evidence="1">NYN domain-containing protein</fullName>
    </submittedName>
</protein>
<dbReference type="Proteomes" id="UP001165293">
    <property type="component" value="Unassembled WGS sequence"/>
</dbReference>
<keyword evidence="2" id="KW-1185">Reference proteome</keyword>
<gene>
    <name evidence="1" type="ORF">LK996_08075</name>
</gene>
<name>A0ABS8JHE7_9GAMM</name>
<proteinExistence type="predicted"/>
<dbReference type="CDD" id="cd18722">
    <property type="entry name" value="PIN_NicB-like"/>
    <property type="match status" value="1"/>
</dbReference>
<dbReference type="RefSeq" id="WP_230526590.1">
    <property type="nucleotide sequence ID" value="NZ_JAJGAK010000001.1"/>
</dbReference>
<comment type="caution">
    <text evidence="1">The sequence shown here is derived from an EMBL/GenBank/DDBJ whole genome shotgun (WGS) entry which is preliminary data.</text>
</comment>
<evidence type="ECO:0000313" key="1">
    <source>
        <dbReference type="EMBL" id="MCC8363031.1"/>
    </source>
</evidence>
<accession>A0ABS8JHE7</accession>
<organism evidence="1 2">
    <name type="scientific">Noviluteimonas lactosilytica</name>
    <dbReference type="NCBI Taxonomy" id="2888523"/>
    <lineage>
        <taxon>Bacteria</taxon>
        <taxon>Pseudomonadati</taxon>
        <taxon>Pseudomonadota</taxon>
        <taxon>Gammaproteobacteria</taxon>
        <taxon>Lysobacterales</taxon>
        <taxon>Lysobacteraceae</taxon>
        <taxon>Noviluteimonas</taxon>
    </lineage>
</organism>
<evidence type="ECO:0000313" key="2">
    <source>
        <dbReference type="Proteomes" id="UP001165293"/>
    </source>
</evidence>